<feature type="region of interest" description="Disordered" evidence="1">
    <location>
        <begin position="52"/>
        <end position="106"/>
    </location>
</feature>
<feature type="compositionally biased region" description="Basic and acidic residues" evidence="1">
    <location>
        <begin position="52"/>
        <end position="61"/>
    </location>
</feature>
<gene>
    <name evidence="2" type="ORF">Tci_852476</name>
</gene>
<dbReference type="EMBL" id="BKCJ011075359">
    <property type="protein sequence ID" value="GFC80506.1"/>
    <property type="molecule type" value="Genomic_DNA"/>
</dbReference>
<evidence type="ECO:0000313" key="2">
    <source>
        <dbReference type="EMBL" id="GFC80506.1"/>
    </source>
</evidence>
<feature type="non-terminal residue" evidence="2">
    <location>
        <position position="1"/>
    </location>
</feature>
<dbReference type="AlphaFoldDB" id="A0A699R4J8"/>
<organism evidence="2">
    <name type="scientific">Tanacetum cinerariifolium</name>
    <name type="common">Dalmatian daisy</name>
    <name type="synonym">Chrysanthemum cinerariifolium</name>
    <dbReference type="NCBI Taxonomy" id="118510"/>
    <lineage>
        <taxon>Eukaryota</taxon>
        <taxon>Viridiplantae</taxon>
        <taxon>Streptophyta</taxon>
        <taxon>Embryophyta</taxon>
        <taxon>Tracheophyta</taxon>
        <taxon>Spermatophyta</taxon>
        <taxon>Magnoliopsida</taxon>
        <taxon>eudicotyledons</taxon>
        <taxon>Gunneridae</taxon>
        <taxon>Pentapetalae</taxon>
        <taxon>asterids</taxon>
        <taxon>campanulids</taxon>
        <taxon>Asterales</taxon>
        <taxon>Asteraceae</taxon>
        <taxon>Asteroideae</taxon>
        <taxon>Anthemideae</taxon>
        <taxon>Anthemidinae</taxon>
        <taxon>Tanacetum</taxon>
    </lineage>
</organism>
<evidence type="ECO:0000256" key="1">
    <source>
        <dbReference type="SAM" id="MobiDB-lite"/>
    </source>
</evidence>
<reference evidence="2" key="1">
    <citation type="journal article" date="2019" name="Sci. Rep.">
        <title>Draft genome of Tanacetum cinerariifolium, the natural source of mosquito coil.</title>
        <authorList>
            <person name="Yamashiro T."/>
            <person name="Shiraishi A."/>
            <person name="Satake H."/>
            <person name="Nakayama K."/>
        </authorList>
    </citation>
    <scope>NUCLEOTIDE SEQUENCE</scope>
</reference>
<sequence>FELKKILIDKIKENKSKHRSDVHRNLYNALIDSYNSDKDIFASYGDVVTLKRGRDDQEKMKNPSLDQTEGLSEGDQAKKSHHKKQLKRSPTLQVLPKVRPDLNHNQ</sequence>
<comment type="caution">
    <text evidence="2">The sequence shown here is derived from an EMBL/GenBank/DDBJ whole genome shotgun (WGS) entry which is preliminary data.</text>
</comment>
<proteinExistence type="predicted"/>
<accession>A0A699R4J8</accession>
<protein>
    <submittedName>
        <fullName evidence="2">Uncharacterized protein</fullName>
    </submittedName>
</protein>
<name>A0A699R4J8_TANCI</name>